<keyword evidence="1" id="KW-0812">Transmembrane</keyword>
<dbReference type="EMBL" id="JASZZN010000109">
    <property type="protein sequence ID" value="MDM4019534.1"/>
    <property type="molecule type" value="Genomic_DNA"/>
</dbReference>
<evidence type="ECO:0008006" key="4">
    <source>
        <dbReference type="Google" id="ProtNLM"/>
    </source>
</evidence>
<dbReference type="Proteomes" id="UP001239462">
    <property type="component" value="Unassembled WGS sequence"/>
</dbReference>
<dbReference type="RefSeq" id="WP_289167658.1">
    <property type="nucleotide sequence ID" value="NZ_JASZZN010000109.1"/>
</dbReference>
<proteinExistence type="predicted"/>
<name>A0ABT7PTC8_9BACT</name>
<organism evidence="2 3">
    <name type="scientific">Roseiconus lacunae</name>
    <dbReference type="NCBI Taxonomy" id="2605694"/>
    <lineage>
        <taxon>Bacteria</taxon>
        <taxon>Pseudomonadati</taxon>
        <taxon>Planctomycetota</taxon>
        <taxon>Planctomycetia</taxon>
        <taxon>Pirellulales</taxon>
        <taxon>Pirellulaceae</taxon>
        <taxon>Roseiconus</taxon>
    </lineage>
</organism>
<keyword evidence="1" id="KW-0472">Membrane</keyword>
<comment type="caution">
    <text evidence="2">The sequence shown here is derived from an EMBL/GenBank/DDBJ whole genome shotgun (WGS) entry which is preliminary data.</text>
</comment>
<reference evidence="2 3" key="1">
    <citation type="submission" date="2023-06" db="EMBL/GenBank/DDBJ databases">
        <title>Roseiconus lacunae JC819 isolated from Gulf of Mannar region, Tamil Nadu.</title>
        <authorList>
            <person name="Pk S."/>
            <person name="Ch S."/>
            <person name="Ch V.R."/>
        </authorList>
    </citation>
    <scope>NUCLEOTIDE SEQUENCE [LARGE SCALE GENOMIC DNA]</scope>
    <source>
        <strain evidence="2 3">JC819</strain>
    </source>
</reference>
<feature type="transmembrane region" description="Helical" evidence="1">
    <location>
        <begin position="50"/>
        <end position="67"/>
    </location>
</feature>
<gene>
    <name evidence="2" type="ORF">QTN89_29040</name>
</gene>
<keyword evidence="3" id="KW-1185">Reference proteome</keyword>
<feature type="transmembrane region" description="Helical" evidence="1">
    <location>
        <begin position="73"/>
        <end position="93"/>
    </location>
</feature>
<accession>A0ABT7PTC8</accession>
<sequence>MNDDLVDDDSVTDGQRETLRYYLSTKGQDISPWFVLQFYRRRTILWGSRFLLLAIAIAIFAPSNAAVSLRASMLTMVSVLFCFYLALTIRLSFDSVEHWRLMRRIIDWNRVRKLYENTSN</sequence>
<evidence type="ECO:0000313" key="3">
    <source>
        <dbReference type="Proteomes" id="UP001239462"/>
    </source>
</evidence>
<protein>
    <recommendedName>
        <fullName evidence="4">DUF2628 domain-containing protein</fullName>
    </recommendedName>
</protein>
<evidence type="ECO:0000313" key="2">
    <source>
        <dbReference type="EMBL" id="MDM4019534.1"/>
    </source>
</evidence>
<evidence type="ECO:0000256" key="1">
    <source>
        <dbReference type="SAM" id="Phobius"/>
    </source>
</evidence>
<keyword evidence="1" id="KW-1133">Transmembrane helix</keyword>